<evidence type="ECO:0000256" key="1">
    <source>
        <dbReference type="ARBA" id="ARBA00004613"/>
    </source>
</evidence>
<protein>
    <recommendedName>
        <fullName evidence="3">Natriuretic peptides B</fullName>
    </recommendedName>
    <alternativeName>
        <fullName evidence="9">Brain natriuretic factor prohormone</fullName>
    </alternativeName>
    <alternativeName>
        <fullName evidence="10">Gamma-brain natriuretic peptide</fullName>
    </alternativeName>
    <alternativeName>
        <fullName evidence="11">Iso-ANP</fullName>
    </alternativeName>
</protein>
<evidence type="ECO:0000256" key="8">
    <source>
        <dbReference type="ARBA" id="ARBA00023157"/>
    </source>
</evidence>
<keyword evidence="8" id="KW-1015">Disulfide bond</keyword>
<dbReference type="PROSITE" id="PS00263">
    <property type="entry name" value="NATRIURETIC_PEPTIDE"/>
    <property type="match status" value="1"/>
</dbReference>
<dbReference type="GO" id="GO:0003085">
    <property type="term" value="P:negative regulation of systemic arterial blood pressure"/>
    <property type="evidence" value="ECO:0007669"/>
    <property type="project" value="TreeGrafter"/>
</dbReference>
<keyword evidence="6 14" id="KW-0732">Signal</keyword>
<gene>
    <name evidence="15" type="primary">Nppb</name>
</gene>
<dbReference type="GO" id="GO:0005179">
    <property type="term" value="F:hormone activity"/>
    <property type="evidence" value="ECO:0007669"/>
    <property type="project" value="UniProtKB-KW"/>
</dbReference>
<reference evidence="15" key="2">
    <citation type="submission" date="2025-09" db="UniProtKB">
        <authorList>
            <consortium name="Ensembl"/>
        </authorList>
    </citation>
    <scope>IDENTIFICATION</scope>
</reference>
<feature type="signal peptide" evidence="14">
    <location>
        <begin position="1"/>
        <end position="26"/>
    </location>
</feature>
<organism evidence="15 16">
    <name type="scientific">Nannospalax galili</name>
    <name type="common">Northern Israeli blind subterranean mole rat</name>
    <name type="synonym">Spalax galili</name>
    <dbReference type="NCBI Taxonomy" id="1026970"/>
    <lineage>
        <taxon>Eukaryota</taxon>
        <taxon>Metazoa</taxon>
        <taxon>Chordata</taxon>
        <taxon>Craniata</taxon>
        <taxon>Vertebrata</taxon>
        <taxon>Euteleostomi</taxon>
        <taxon>Mammalia</taxon>
        <taxon>Eutheria</taxon>
        <taxon>Euarchontoglires</taxon>
        <taxon>Glires</taxon>
        <taxon>Rodentia</taxon>
        <taxon>Myomorpha</taxon>
        <taxon>Muroidea</taxon>
        <taxon>Spalacidae</taxon>
        <taxon>Spalacinae</taxon>
        <taxon>Nannospalax</taxon>
    </lineage>
</organism>
<dbReference type="AlphaFoldDB" id="A0A8C6W234"/>
<dbReference type="InterPro" id="IPR050787">
    <property type="entry name" value="Natriuretic_peptide"/>
</dbReference>
<reference evidence="15" key="1">
    <citation type="submission" date="2025-08" db="UniProtKB">
        <authorList>
            <consortium name="Ensembl"/>
        </authorList>
    </citation>
    <scope>IDENTIFICATION</scope>
</reference>
<feature type="region of interest" description="Disordered" evidence="13">
    <location>
        <begin position="65"/>
        <end position="86"/>
    </location>
</feature>
<dbReference type="GO" id="GO:0006182">
    <property type="term" value="P:cGMP biosynthetic process"/>
    <property type="evidence" value="ECO:0007669"/>
    <property type="project" value="TreeGrafter"/>
</dbReference>
<dbReference type="PRINTS" id="PR00710">
    <property type="entry name" value="NATPEPTIDES"/>
</dbReference>
<evidence type="ECO:0000313" key="16">
    <source>
        <dbReference type="Proteomes" id="UP000694381"/>
    </source>
</evidence>
<keyword evidence="16" id="KW-1185">Reference proteome</keyword>
<dbReference type="GO" id="GO:0007168">
    <property type="term" value="P:receptor guanylyl cyclase signaling pathway"/>
    <property type="evidence" value="ECO:0007669"/>
    <property type="project" value="TreeGrafter"/>
</dbReference>
<evidence type="ECO:0000256" key="5">
    <source>
        <dbReference type="ARBA" id="ARBA00022702"/>
    </source>
</evidence>
<dbReference type="GO" id="GO:0097746">
    <property type="term" value="P:blood vessel diameter maintenance"/>
    <property type="evidence" value="ECO:0007669"/>
    <property type="project" value="UniProtKB-KW"/>
</dbReference>
<name>A0A8C6W234_NANGA</name>
<keyword evidence="4" id="KW-0964">Secreted</keyword>
<dbReference type="InterPro" id="IPR000663">
    <property type="entry name" value="Natr_peptide"/>
</dbReference>
<dbReference type="Pfam" id="PF00212">
    <property type="entry name" value="ANP"/>
    <property type="match status" value="1"/>
</dbReference>
<dbReference type="Proteomes" id="UP000694381">
    <property type="component" value="Unassembled WGS sequence"/>
</dbReference>
<evidence type="ECO:0000256" key="6">
    <source>
        <dbReference type="ARBA" id="ARBA00022729"/>
    </source>
</evidence>
<feature type="chain" id="PRO_5034042552" description="Natriuretic peptides B" evidence="14">
    <location>
        <begin position="27"/>
        <end position="145"/>
    </location>
</feature>
<keyword evidence="7 12" id="KW-0838">Vasoactive</keyword>
<dbReference type="InterPro" id="IPR002408">
    <property type="entry name" value="Natriuretic_peptide_brain"/>
</dbReference>
<dbReference type="PANTHER" id="PTHR14066:SF10">
    <property type="entry name" value="NATRIURETIC PEPTIDES B"/>
    <property type="match status" value="1"/>
</dbReference>
<evidence type="ECO:0000256" key="7">
    <source>
        <dbReference type="ARBA" id="ARBA00022858"/>
    </source>
</evidence>
<dbReference type="PANTHER" id="PTHR14066">
    <property type="entry name" value="ATRIAL NATRIURETIC FACTOR PRECURSOR"/>
    <property type="match status" value="1"/>
</dbReference>
<dbReference type="PRINTS" id="PR00712">
    <property type="entry name" value="BNATPEPTIDE"/>
</dbReference>
<dbReference type="GO" id="GO:0007218">
    <property type="term" value="P:neuropeptide signaling pathway"/>
    <property type="evidence" value="ECO:0007669"/>
    <property type="project" value="TreeGrafter"/>
</dbReference>
<evidence type="ECO:0000313" key="15">
    <source>
        <dbReference type="Ensembl" id="ENSNGAP00000001737.1"/>
    </source>
</evidence>
<dbReference type="SMART" id="SM00183">
    <property type="entry name" value="NAT_PEP"/>
    <property type="match status" value="1"/>
</dbReference>
<keyword evidence="5" id="KW-0372">Hormone</keyword>
<evidence type="ECO:0000256" key="14">
    <source>
        <dbReference type="SAM" id="SignalP"/>
    </source>
</evidence>
<dbReference type="GO" id="GO:0005615">
    <property type="term" value="C:extracellular space"/>
    <property type="evidence" value="ECO:0007669"/>
    <property type="project" value="TreeGrafter"/>
</dbReference>
<evidence type="ECO:0000256" key="12">
    <source>
        <dbReference type="RuleBase" id="RU003686"/>
    </source>
</evidence>
<evidence type="ECO:0000256" key="10">
    <source>
        <dbReference type="ARBA" id="ARBA00032322"/>
    </source>
</evidence>
<dbReference type="GO" id="GO:0005737">
    <property type="term" value="C:cytoplasm"/>
    <property type="evidence" value="ECO:0007669"/>
    <property type="project" value="TreeGrafter"/>
</dbReference>
<accession>A0A8C6W234</accession>
<evidence type="ECO:0000256" key="11">
    <source>
        <dbReference type="ARBA" id="ARBA00032369"/>
    </source>
</evidence>
<evidence type="ECO:0000256" key="2">
    <source>
        <dbReference type="ARBA" id="ARBA00009041"/>
    </source>
</evidence>
<sequence length="145" mass="15838">MDFQTTLSRPIVLLLFLCLSQLGGHCHPLGSPSQSSEQSEMQKLLDQLRNKILGVQTEMAQEQLQQNQGPTEARETKKAAPEGILAPQDSAFQALQRLRNPKMMRNSGCFGGRLDRIGSFSGLGCNGEFPPCHTPTNCTATQPTP</sequence>
<evidence type="ECO:0000256" key="4">
    <source>
        <dbReference type="ARBA" id="ARBA00022525"/>
    </source>
</evidence>
<evidence type="ECO:0000256" key="3">
    <source>
        <dbReference type="ARBA" id="ARBA00020075"/>
    </source>
</evidence>
<comment type="similarity">
    <text evidence="2 12">Belongs to the natriuretic peptide family.</text>
</comment>
<comment type="subcellular location">
    <subcellularLocation>
        <location evidence="1 12">Secreted</location>
    </subcellularLocation>
</comment>
<evidence type="ECO:0000256" key="13">
    <source>
        <dbReference type="SAM" id="MobiDB-lite"/>
    </source>
</evidence>
<dbReference type="GeneTree" id="ENSGT00940000154513"/>
<proteinExistence type="inferred from homology"/>
<evidence type="ECO:0000256" key="9">
    <source>
        <dbReference type="ARBA" id="ARBA00031802"/>
    </source>
</evidence>
<dbReference type="Ensembl" id="ENSNGAT00000001771.1">
    <property type="protein sequence ID" value="ENSNGAP00000001737.1"/>
    <property type="gene ID" value="ENSNGAG00000001304.1"/>
</dbReference>
<dbReference type="InterPro" id="IPR030480">
    <property type="entry name" value="Natr_peptide_CS"/>
</dbReference>
<dbReference type="GO" id="GO:0019934">
    <property type="term" value="P:cGMP-mediated signaling"/>
    <property type="evidence" value="ECO:0007669"/>
    <property type="project" value="TreeGrafter"/>
</dbReference>
<dbReference type="GO" id="GO:0051427">
    <property type="term" value="F:hormone receptor binding"/>
    <property type="evidence" value="ECO:0007669"/>
    <property type="project" value="TreeGrafter"/>
</dbReference>
<dbReference type="OMA" id="RPTGVWK"/>